<protein>
    <recommendedName>
        <fullName evidence="3">SGNH/GDSL hydrolase family protein</fullName>
    </recommendedName>
</protein>
<evidence type="ECO:0000313" key="2">
    <source>
        <dbReference type="Proteomes" id="UP001216253"/>
    </source>
</evidence>
<organism evidence="1 2">
    <name type="scientific">Novosphingobium album</name>
    <name type="common">ex Liu et al. 2023</name>
    <dbReference type="NCBI Taxonomy" id="3031130"/>
    <lineage>
        <taxon>Bacteria</taxon>
        <taxon>Pseudomonadati</taxon>
        <taxon>Pseudomonadota</taxon>
        <taxon>Alphaproteobacteria</taxon>
        <taxon>Sphingomonadales</taxon>
        <taxon>Sphingomonadaceae</taxon>
        <taxon>Novosphingobium</taxon>
    </lineage>
</organism>
<keyword evidence="2" id="KW-1185">Reference proteome</keyword>
<dbReference type="SUPFAM" id="SSF49899">
    <property type="entry name" value="Concanavalin A-like lectins/glucanases"/>
    <property type="match status" value="1"/>
</dbReference>
<sequence>MNGGLDIAARGLAARALRASRVAIEAIAPPPEAGIVPSATPLVSGKAPASSLVTVYVNGIASGTAAASPDGTWALQLPRQLNGDYTLVARAVPASDVLAVTINDPLQPLTDYLGRAALFDMNHARGIYWTDGAGHADGADLLDAVGASVSGITAAFGGVEDGDSPHEYFPNPTFDALPTLASGLGFTASAVAGELNIVASGATNGYVSYAHAGYKGRAFKMTATARRGTITVNPPAFAHTLQGATLGGNLTSTAVFGASAATLTIFGSGAVTGSSYWGVRGTNAGDGTCYVDDWTLREVMPLAGWGDWADGNSAAAAPGWSCLFDGVLPAPPGSGNVVLAQADSGSENNRILLRLSSTGNLQLIVVYNAAVQTPAVQLLRAGVAGGEHVRVAFGITQATNDFSEGLTVSINGEPRQEYSAVNLSVPGVSHVRIGRDSAGTSVFTGTINQVAFLKGRAPGDWCEFASRLDDTPVVTGGDSYVNGANGVSLKASLASAAGLKVIDIGAGGTTLAQQVARYQAKPYLAPLRFVHWDGSDNGFSSITADIANYQALADAQGGTGRFVFLAPVAVPNPAAASNPTPGAQSIRCADRHDAMLAAFGAAHVFDPLPALQALSTGGADDLNDVAAGLVPRSCLFDASNGQVHLSGTAMDAVAAALVASGKIAAL</sequence>
<dbReference type="RefSeq" id="WP_275226563.1">
    <property type="nucleotide sequence ID" value="NZ_JARESE010000001.1"/>
</dbReference>
<dbReference type="Proteomes" id="UP001216253">
    <property type="component" value="Unassembled WGS sequence"/>
</dbReference>
<accession>A0ABT5WKB0</accession>
<gene>
    <name evidence="1" type="ORF">PYV00_01965</name>
</gene>
<dbReference type="InterPro" id="IPR013783">
    <property type="entry name" value="Ig-like_fold"/>
</dbReference>
<name>A0ABT5WKB0_9SPHN</name>
<reference evidence="1 2" key="1">
    <citation type="submission" date="2023-03" db="EMBL/GenBank/DDBJ databases">
        <title>NovoSphingobium album sp. nov. isolated from polycyclic aromatic hydrocarbons- and heavy-metal polluted soil.</title>
        <authorList>
            <person name="Liu Z."/>
            <person name="Wang K."/>
        </authorList>
    </citation>
    <scope>NUCLEOTIDE SEQUENCE [LARGE SCALE GENOMIC DNA]</scope>
    <source>
        <strain evidence="1 2">H3SJ31-1</strain>
    </source>
</reference>
<dbReference type="Gene3D" id="2.60.40.10">
    <property type="entry name" value="Immunoglobulins"/>
    <property type="match status" value="1"/>
</dbReference>
<dbReference type="InterPro" id="IPR013320">
    <property type="entry name" value="ConA-like_dom_sf"/>
</dbReference>
<comment type="caution">
    <text evidence="1">The sequence shown here is derived from an EMBL/GenBank/DDBJ whole genome shotgun (WGS) entry which is preliminary data.</text>
</comment>
<evidence type="ECO:0000313" key="1">
    <source>
        <dbReference type="EMBL" id="MDE8650483.1"/>
    </source>
</evidence>
<evidence type="ECO:0008006" key="3">
    <source>
        <dbReference type="Google" id="ProtNLM"/>
    </source>
</evidence>
<dbReference type="EMBL" id="JARESE010000001">
    <property type="protein sequence ID" value="MDE8650483.1"/>
    <property type="molecule type" value="Genomic_DNA"/>
</dbReference>
<proteinExistence type="predicted"/>